<proteinExistence type="predicted"/>
<comment type="caution">
    <text evidence="2">The sequence shown here is derived from an EMBL/GenBank/DDBJ whole genome shotgun (WGS) entry which is preliminary data.</text>
</comment>
<dbReference type="Proteomes" id="UP000489600">
    <property type="component" value="Unassembled WGS sequence"/>
</dbReference>
<evidence type="ECO:0000313" key="3">
    <source>
        <dbReference type="Proteomes" id="UP000489600"/>
    </source>
</evidence>
<dbReference type="EMBL" id="CABITT030000003">
    <property type="protein sequence ID" value="VVA99101.1"/>
    <property type="molecule type" value="Genomic_DNA"/>
</dbReference>
<feature type="compositionally biased region" description="Basic and acidic residues" evidence="1">
    <location>
        <begin position="1"/>
        <end position="10"/>
    </location>
</feature>
<accession>A0A565BCP5</accession>
<feature type="region of interest" description="Disordered" evidence="1">
    <location>
        <begin position="1"/>
        <end position="23"/>
    </location>
</feature>
<sequence length="187" mass="20262">MSSSLGERRAFGPTPRPEPDRVNRIVTSMPTATANSVITDADRVSFSGLNNDQWKLGHPPHTPVSTTIESDPSRLGESTPLVSANDLNSPLTPPIDHGLVSPTMLSPPSLLSPDLVNTEVSVLPMQSLPSTDENDASMGKGCRQKFPSTKLHDYVTHTTHDGSDSDFVDSTWYPIDAYLLIKLFLPP</sequence>
<protein>
    <submittedName>
        <fullName evidence="2">Uncharacterized protein</fullName>
    </submittedName>
</protein>
<gene>
    <name evidence="2" type="ORF">ANE_LOCUS9546</name>
</gene>
<name>A0A565BCP5_9BRAS</name>
<evidence type="ECO:0000256" key="1">
    <source>
        <dbReference type="SAM" id="MobiDB-lite"/>
    </source>
</evidence>
<evidence type="ECO:0000313" key="2">
    <source>
        <dbReference type="EMBL" id="VVA99101.1"/>
    </source>
</evidence>
<reference evidence="2" key="1">
    <citation type="submission" date="2019-07" db="EMBL/GenBank/DDBJ databases">
        <authorList>
            <person name="Dittberner H."/>
        </authorList>
    </citation>
    <scope>NUCLEOTIDE SEQUENCE [LARGE SCALE GENOMIC DNA]</scope>
</reference>
<feature type="region of interest" description="Disordered" evidence="1">
    <location>
        <begin position="51"/>
        <end position="85"/>
    </location>
</feature>
<dbReference type="AlphaFoldDB" id="A0A565BCP5"/>
<keyword evidence="3" id="KW-1185">Reference proteome</keyword>
<organism evidence="2 3">
    <name type="scientific">Arabis nemorensis</name>
    <dbReference type="NCBI Taxonomy" id="586526"/>
    <lineage>
        <taxon>Eukaryota</taxon>
        <taxon>Viridiplantae</taxon>
        <taxon>Streptophyta</taxon>
        <taxon>Embryophyta</taxon>
        <taxon>Tracheophyta</taxon>
        <taxon>Spermatophyta</taxon>
        <taxon>Magnoliopsida</taxon>
        <taxon>eudicotyledons</taxon>
        <taxon>Gunneridae</taxon>
        <taxon>Pentapetalae</taxon>
        <taxon>rosids</taxon>
        <taxon>malvids</taxon>
        <taxon>Brassicales</taxon>
        <taxon>Brassicaceae</taxon>
        <taxon>Arabideae</taxon>
        <taxon>Arabis</taxon>
    </lineage>
</organism>